<organism evidence="2 3">
    <name type="scientific">Alectoria fallacina</name>
    <dbReference type="NCBI Taxonomy" id="1903189"/>
    <lineage>
        <taxon>Eukaryota</taxon>
        <taxon>Fungi</taxon>
        <taxon>Dikarya</taxon>
        <taxon>Ascomycota</taxon>
        <taxon>Pezizomycotina</taxon>
        <taxon>Lecanoromycetes</taxon>
        <taxon>OSLEUM clade</taxon>
        <taxon>Lecanoromycetidae</taxon>
        <taxon>Lecanorales</taxon>
        <taxon>Lecanorineae</taxon>
        <taxon>Parmeliaceae</taxon>
        <taxon>Alectoria</taxon>
    </lineage>
</organism>
<reference evidence="2" key="1">
    <citation type="submission" date="2021-03" db="EMBL/GenBank/DDBJ databases">
        <authorList>
            <person name="Tagirdzhanova G."/>
        </authorList>
    </citation>
    <scope>NUCLEOTIDE SEQUENCE</scope>
</reference>
<dbReference type="PANTHER" id="PTHR33112:SF1">
    <property type="entry name" value="HETEROKARYON INCOMPATIBILITY DOMAIN-CONTAINING PROTEIN"/>
    <property type="match status" value="1"/>
</dbReference>
<protein>
    <recommendedName>
        <fullName evidence="1">Heterokaryon incompatibility domain-containing protein</fullName>
    </recommendedName>
</protein>
<sequence length="710" mass="79734">MRCVCSTINFDKLDPRRVIPSSQRLGRADDLVFDLFCPLCNVIREVSRIRKDDQVSDDRRLRIAALHTSCIYGSPSSLSSALPISRKQETRETTSYVVYETKESENSDRPDGWEVARYARKFGWIGPVDNTEGGNTFHARILEPFVSMSLVKGWLGFCEKFHSSTCGKAVCSDEVHSLHMIECKSRIVVDVSGPTRYIALSYVWGGSECQSAVVLGDSARALPSKTASTIEDAIALTLALGVKYLWVDQFCIDQTNPQVKHQQIRHMDFIYQNAYLTIVAAAGHDADYGLPGITCRLRPPSVVAKINGQDFTSVPQLARSVIPYSTWNSRGWTYQESVMSSRLLILTNDEAYFECRSMNCSEAIHTPLTAVHIKSLQRLISWHSGGIIPSLAVSPFPFDDVHRCLSQFRQRSLKYPSDSLNAIQGVLNSLERIYPSLLHIWALPVVPDGTIEPMDPTRRIVRTSSRVEQLLTSLCWTTVERASRIKGLPSWSWVGWLGKLADTSPYEGYLLDSFGIEMYFQDSNTPESLIPLDLYCSIDKSRRKHIDGISKLLLKATMLNVKFVPRIVHRPGSALRDSDGFVLLGLDYDLFLNNRVLFTALAEEAGDTLADPKYQAIVLGERLHTYFFSSGTSKRKGVNAPFQPSLILLLVRKTKKGWKRIGLVIFENFMGPFVPETFMLDNGKKRPNVNSFENVKSLGARRAADYPSET</sequence>
<gene>
    <name evidence="2" type="ORF">ALECFALPRED_002265</name>
</gene>
<keyword evidence="3" id="KW-1185">Reference proteome</keyword>
<comment type="caution">
    <text evidence="2">The sequence shown here is derived from an EMBL/GenBank/DDBJ whole genome shotgun (WGS) entry which is preliminary data.</text>
</comment>
<feature type="domain" description="Heterokaryon incompatibility" evidence="1">
    <location>
        <begin position="197"/>
        <end position="336"/>
    </location>
</feature>
<dbReference type="OrthoDB" id="5428863at2759"/>
<dbReference type="PANTHER" id="PTHR33112">
    <property type="entry name" value="DOMAIN PROTEIN, PUTATIVE-RELATED"/>
    <property type="match status" value="1"/>
</dbReference>
<accession>A0A8H3FBH1</accession>
<dbReference type="InterPro" id="IPR010730">
    <property type="entry name" value="HET"/>
</dbReference>
<dbReference type="EMBL" id="CAJPDR010000162">
    <property type="protein sequence ID" value="CAF9922931.1"/>
    <property type="molecule type" value="Genomic_DNA"/>
</dbReference>
<name>A0A8H3FBH1_9LECA</name>
<dbReference type="Proteomes" id="UP000664203">
    <property type="component" value="Unassembled WGS sequence"/>
</dbReference>
<proteinExistence type="predicted"/>
<evidence type="ECO:0000259" key="1">
    <source>
        <dbReference type="Pfam" id="PF06985"/>
    </source>
</evidence>
<evidence type="ECO:0000313" key="3">
    <source>
        <dbReference type="Proteomes" id="UP000664203"/>
    </source>
</evidence>
<evidence type="ECO:0000313" key="2">
    <source>
        <dbReference type="EMBL" id="CAF9922931.1"/>
    </source>
</evidence>
<dbReference type="AlphaFoldDB" id="A0A8H3FBH1"/>
<dbReference type="Pfam" id="PF06985">
    <property type="entry name" value="HET"/>
    <property type="match status" value="1"/>
</dbReference>